<gene>
    <name evidence="1" type="ORF">C6P46_003171</name>
</gene>
<protein>
    <recommendedName>
        <fullName evidence="3">F-box domain-containing protein</fullName>
    </recommendedName>
</protein>
<evidence type="ECO:0000313" key="1">
    <source>
        <dbReference type="EMBL" id="KAG0662667.1"/>
    </source>
</evidence>
<dbReference type="AlphaFoldDB" id="A0A9P7B787"/>
<dbReference type="EMBL" id="PUHQ01000025">
    <property type="protein sequence ID" value="KAG0662667.1"/>
    <property type="molecule type" value="Genomic_DNA"/>
</dbReference>
<keyword evidence="2" id="KW-1185">Reference proteome</keyword>
<dbReference type="Proteomes" id="UP000777482">
    <property type="component" value="Unassembled WGS sequence"/>
</dbReference>
<sequence length="472" mass="53509">MARSTRAAASAAAAPPRVTLLSLPDEILAQVFTALHTRYQHRRIGTPPTHFLQICKRLYAIARPIWLSVLVVPEPKTDEYCAKMLEHPTALAHVKDLQLQLEADPPAWKLALFLHLSKLQTLRLRETSGKNQVRVTYSNEAMLAVESLTTLSHLHILSPKTGLIRMSPRPLIRKMDLPISSHVLLNFRSLEQLTLRIDVDSDPTECEYNWDTLNALEFIVDPQLSSTPELFLRKVANQQAGVTTLELVFLNETDTELAILPWNSLQKLTLNFCLDNGAVIEACIRRLGEQSLNGSKAMSLQELDFTISTGVSTNYDDFLDTLICAFQNCEVTALIIDCPEHDLNMFSVRGGWPALTHLSLSVSQEDLVPHRLENLEYVLQRCGKLISLTIAGMDFTACACDCCEMFDLDDFIECDEEEWTCKGRNLIATVHLVRHQTQIRDLRIQGSDRRRELRWTRANTADDFALERWTLF</sequence>
<evidence type="ECO:0000313" key="2">
    <source>
        <dbReference type="Proteomes" id="UP000777482"/>
    </source>
</evidence>
<dbReference type="OrthoDB" id="10666325at2759"/>
<comment type="caution">
    <text evidence="1">The sequence shown here is derived from an EMBL/GenBank/DDBJ whole genome shotgun (WGS) entry which is preliminary data.</text>
</comment>
<organism evidence="1 2">
    <name type="scientific">Rhodotorula mucilaginosa</name>
    <name type="common">Yeast</name>
    <name type="synonym">Rhodotorula rubra</name>
    <dbReference type="NCBI Taxonomy" id="5537"/>
    <lineage>
        <taxon>Eukaryota</taxon>
        <taxon>Fungi</taxon>
        <taxon>Dikarya</taxon>
        <taxon>Basidiomycota</taxon>
        <taxon>Pucciniomycotina</taxon>
        <taxon>Microbotryomycetes</taxon>
        <taxon>Sporidiobolales</taxon>
        <taxon>Sporidiobolaceae</taxon>
        <taxon>Rhodotorula</taxon>
    </lineage>
</organism>
<evidence type="ECO:0008006" key="3">
    <source>
        <dbReference type="Google" id="ProtNLM"/>
    </source>
</evidence>
<proteinExistence type="predicted"/>
<accession>A0A9P7B787</accession>
<name>A0A9P7B787_RHOMI</name>
<reference evidence="1 2" key="1">
    <citation type="submission" date="2020-11" db="EMBL/GenBank/DDBJ databases">
        <title>Kefir isolates.</title>
        <authorList>
            <person name="Marcisauskas S."/>
            <person name="Kim Y."/>
            <person name="Blasche S."/>
        </authorList>
    </citation>
    <scope>NUCLEOTIDE SEQUENCE [LARGE SCALE GENOMIC DNA]</scope>
    <source>
        <strain evidence="1 2">KR</strain>
    </source>
</reference>